<dbReference type="OrthoDB" id="5231159at2759"/>
<keyword evidence="2" id="KW-1185">Reference proteome</keyword>
<evidence type="ECO:0000313" key="2">
    <source>
        <dbReference type="Proteomes" id="UP000613580"/>
    </source>
</evidence>
<dbReference type="Proteomes" id="UP000613580">
    <property type="component" value="Unassembled WGS sequence"/>
</dbReference>
<organism evidence="1 2">
    <name type="scientific">Mycena chlorophos</name>
    <name type="common">Agaric fungus</name>
    <name type="synonym">Agaricus chlorophos</name>
    <dbReference type="NCBI Taxonomy" id="658473"/>
    <lineage>
        <taxon>Eukaryota</taxon>
        <taxon>Fungi</taxon>
        <taxon>Dikarya</taxon>
        <taxon>Basidiomycota</taxon>
        <taxon>Agaricomycotina</taxon>
        <taxon>Agaricomycetes</taxon>
        <taxon>Agaricomycetidae</taxon>
        <taxon>Agaricales</taxon>
        <taxon>Marasmiineae</taxon>
        <taxon>Mycenaceae</taxon>
        <taxon>Mycena</taxon>
    </lineage>
</organism>
<reference evidence="1" key="1">
    <citation type="submission" date="2020-05" db="EMBL/GenBank/DDBJ databases">
        <title>Mycena genomes resolve the evolution of fungal bioluminescence.</title>
        <authorList>
            <person name="Tsai I.J."/>
        </authorList>
    </citation>
    <scope>NUCLEOTIDE SEQUENCE</scope>
    <source>
        <strain evidence="1">110903Hualien_Pintung</strain>
    </source>
</reference>
<sequence>MCRPDDSSLPTPKIVMTFHASTFIVEHLGMCFIHEFNMLSMSAKQLNETPFVAICDLSTEPVDGGEFADLLVALADKDSDAALPPALTSIRAAPLVGAFSTVWGIIESWRNAREECLPLTRRDLPIGIIMFAKAHTPLNFGLMPLPIMPPTLELLRFNMENPTPQVPLDLSDAIGLINEHIKADKGNNLGLRCRMSILDVQVLRDYAQKNDITAKGDKLCVAREGDMFCAVAHEISIRKCGRACGETEKRGPEGVDHANRITSTCTVPRIFAWNTCRAVAHATTSRSPTQPPSCAPPYGNIRQRLFSDECDGMKASFSDPATGTNGDAVVEN</sequence>
<comment type="caution">
    <text evidence="1">The sequence shown here is derived from an EMBL/GenBank/DDBJ whole genome shotgun (WGS) entry which is preliminary data.</text>
</comment>
<dbReference type="AlphaFoldDB" id="A0A8H6VTN4"/>
<proteinExistence type="predicted"/>
<name>A0A8H6VTN4_MYCCL</name>
<evidence type="ECO:0000313" key="1">
    <source>
        <dbReference type="EMBL" id="KAF7289683.1"/>
    </source>
</evidence>
<accession>A0A8H6VTN4</accession>
<protein>
    <submittedName>
        <fullName evidence="1">Uncharacterized protein</fullName>
    </submittedName>
</protein>
<dbReference type="EMBL" id="JACAZE010000028">
    <property type="protein sequence ID" value="KAF7289683.1"/>
    <property type="molecule type" value="Genomic_DNA"/>
</dbReference>
<gene>
    <name evidence="1" type="ORF">HMN09_01331200</name>
</gene>